<accession>A0A1R3JD48</accession>
<gene>
    <name evidence="1" type="ORF">COLO4_17343</name>
</gene>
<reference evidence="2" key="1">
    <citation type="submission" date="2013-09" db="EMBL/GenBank/DDBJ databases">
        <title>Corchorus olitorius genome sequencing.</title>
        <authorList>
            <person name="Alam M."/>
            <person name="Haque M.S."/>
            <person name="Islam M.S."/>
            <person name="Emdad E.M."/>
            <person name="Islam M.M."/>
            <person name="Ahmed B."/>
            <person name="Halim A."/>
            <person name="Hossen Q.M.M."/>
            <person name="Hossain M.Z."/>
            <person name="Ahmed R."/>
            <person name="Khan M.M."/>
            <person name="Islam R."/>
            <person name="Rashid M.M."/>
            <person name="Khan S.A."/>
            <person name="Rahman M.S."/>
            <person name="Alam M."/>
            <person name="Yahiya A.S."/>
            <person name="Khan M.S."/>
            <person name="Azam M.S."/>
            <person name="Haque T."/>
            <person name="Lashkar M.Z.H."/>
            <person name="Akhand A.I."/>
            <person name="Morshed G."/>
            <person name="Roy S."/>
            <person name="Uddin K.S."/>
            <person name="Rabeya T."/>
            <person name="Hossain A.S."/>
            <person name="Chowdhury A."/>
            <person name="Snigdha A.R."/>
            <person name="Mortoza M.S."/>
            <person name="Matin S.A."/>
            <person name="Hoque S.M.E."/>
            <person name="Islam M.K."/>
            <person name="Roy D.K."/>
            <person name="Haider R."/>
            <person name="Moosa M.M."/>
            <person name="Elias S.M."/>
            <person name="Hasan A.M."/>
            <person name="Jahan S."/>
            <person name="Shafiuddin M."/>
            <person name="Mahmood N."/>
            <person name="Shommy N.S."/>
        </authorList>
    </citation>
    <scope>NUCLEOTIDE SEQUENCE [LARGE SCALE GENOMIC DNA]</scope>
    <source>
        <strain evidence="2">cv. O-4</strain>
    </source>
</reference>
<keyword evidence="2" id="KW-1185">Reference proteome</keyword>
<sequence>MARNRRSRCGRVVGVGWREGPKANLARVLHMPPTSPTLFPPQPTTTTGLTIINQSLNHLT</sequence>
<protein>
    <submittedName>
        <fullName evidence="1">Uncharacterized protein</fullName>
    </submittedName>
</protein>
<organism evidence="1 2">
    <name type="scientific">Corchorus olitorius</name>
    <dbReference type="NCBI Taxonomy" id="93759"/>
    <lineage>
        <taxon>Eukaryota</taxon>
        <taxon>Viridiplantae</taxon>
        <taxon>Streptophyta</taxon>
        <taxon>Embryophyta</taxon>
        <taxon>Tracheophyta</taxon>
        <taxon>Spermatophyta</taxon>
        <taxon>Magnoliopsida</taxon>
        <taxon>eudicotyledons</taxon>
        <taxon>Gunneridae</taxon>
        <taxon>Pentapetalae</taxon>
        <taxon>rosids</taxon>
        <taxon>malvids</taxon>
        <taxon>Malvales</taxon>
        <taxon>Malvaceae</taxon>
        <taxon>Grewioideae</taxon>
        <taxon>Apeibeae</taxon>
        <taxon>Corchorus</taxon>
    </lineage>
</organism>
<proteinExistence type="predicted"/>
<evidence type="ECO:0000313" key="2">
    <source>
        <dbReference type="Proteomes" id="UP000187203"/>
    </source>
</evidence>
<comment type="caution">
    <text evidence="1">The sequence shown here is derived from an EMBL/GenBank/DDBJ whole genome shotgun (WGS) entry which is preliminary data.</text>
</comment>
<dbReference type="Proteomes" id="UP000187203">
    <property type="component" value="Unassembled WGS sequence"/>
</dbReference>
<dbReference type="EMBL" id="AWUE01016331">
    <property type="protein sequence ID" value="OMO92749.1"/>
    <property type="molecule type" value="Genomic_DNA"/>
</dbReference>
<evidence type="ECO:0000313" key="1">
    <source>
        <dbReference type="EMBL" id="OMO92749.1"/>
    </source>
</evidence>
<name>A0A1R3JD48_9ROSI</name>
<dbReference type="AlphaFoldDB" id="A0A1R3JD48"/>